<evidence type="ECO:0000313" key="1">
    <source>
        <dbReference type="EMBL" id="PKT70369.1"/>
    </source>
</evidence>
<comment type="caution">
    <text evidence="1">The sequence shown here is derived from an EMBL/GenBank/DDBJ whole genome shotgun (WGS) entry which is preliminary data.</text>
</comment>
<protein>
    <recommendedName>
        <fullName evidence="3">Integrase</fullName>
    </recommendedName>
</protein>
<evidence type="ECO:0008006" key="3">
    <source>
        <dbReference type="Google" id="ProtNLM"/>
    </source>
</evidence>
<evidence type="ECO:0000313" key="2">
    <source>
        <dbReference type="Proteomes" id="UP000236178"/>
    </source>
</evidence>
<name>A0A2I0SKC5_9ACTN</name>
<keyword evidence="2" id="KW-1185">Reference proteome</keyword>
<dbReference type="OrthoDB" id="4255087at2"/>
<dbReference type="EMBL" id="PJOS01000052">
    <property type="protein sequence ID" value="PKT70369.1"/>
    <property type="molecule type" value="Genomic_DNA"/>
</dbReference>
<dbReference type="RefSeq" id="WP_103551734.1">
    <property type="nucleotide sequence ID" value="NZ_JBHJSK010000001.1"/>
</dbReference>
<gene>
    <name evidence="1" type="ORF">CW362_24735</name>
</gene>
<reference evidence="1 2" key="1">
    <citation type="submission" date="2017-12" db="EMBL/GenBank/DDBJ databases">
        <title>Streptomyces populusis sp. nov., a novel endophytic actinobacterium isolated from stems of Populus adenopoda Maxim.</title>
        <authorList>
            <person name="Wang Z."/>
        </authorList>
    </citation>
    <scope>NUCLEOTIDE SEQUENCE [LARGE SCALE GENOMIC DNA]</scope>
    <source>
        <strain evidence="1 2">A249</strain>
    </source>
</reference>
<proteinExistence type="predicted"/>
<sequence>MSATGTLLYSAELIQEGGAYKLVVTDRLRHTVQTAYVSRRAVEQLPAFLSKLDSPHLRGLRRR</sequence>
<organism evidence="1 2">
    <name type="scientific">Streptomyces populi</name>
    <dbReference type="NCBI Taxonomy" id="2058924"/>
    <lineage>
        <taxon>Bacteria</taxon>
        <taxon>Bacillati</taxon>
        <taxon>Actinomycetota</taxon>
        <taxon>Actinomycetes</taxon>
        <taxon>Kitasatosporales</taxon>
        <taxon>Streptomycetaceae</taxon>
        <taxon>Streptomyces</taxon>
    </lineage>
</organism>
<dbReference type="Proteomes" id="UP000236178">
    <property type="component" value="Unassembled WGS sequence"/>
</dbReference>
<dbReference type="AlphaFoldDB" id="A0A2I0SKC5"/>
<accession>A0A2I0SKC5</accession>